<protein>
    <submittedName>
        <fullName evidence="1">Uncharacterized protein</fullName>
    </submittedName>
</protein>
<evidence type="ECO:0000313" key="2">
    <source>
        <dbReference type="Proteomes" id="UP000319824"/>
    </source>
</evidence>
<name>A0A559SVB2_9HYPH</name>
<accession>A0A559SVB2</accession>
<dbReference type="RefSeq" id="WP_022719500.1">
    <property type="nucleotide sequence ID" value="NZ_ATTQ01000078.1"/>
</dbReference>
<dbReference type="AlphaFoldDB" id="A0A559SVB2"/>
<gene>
    <name evidence="1" type="ORF">BCL32_6652</name>
</gene>
<evidence type="ECO:0000313" key="1">
    <source>
        <dbReference type="EMBL" id="TVZ66285.1"/>
    </source>
</evidence>
<sequence length="116" mass="13249">MELIINSVSYYIREHADAETKQPFINIVRQFIQKVVIGKTPGHQPASLEVHGQIASILAAMEAATIMEKRFEALTRHDYLEKVRAGELETEAKKQKLLDAYAEELPLKRLEWPSAF</sequence>
<comment type="caution">
    <text evidence="1">The sequence shown here is derived from an EMBL/GenBank/DDBJ whole genome shotgun (WGS) entry which is preliminary data.</text>
</comment>
<dbReference type="Proteomes" id="UP000319824">
    <property type="component" value="Unassembled WGS sequence"/>
</dbReference>
<organism evidence="1 2">
    <name type="scientific">Rhizobium mongolense USDA 1844</name>
    <dbReference type="NCBI Taxonomy" id="1079460"/>
    <lineage>
        <taxon>Bacteria</taxon>
        <taxon>Pseudomonadati</taxon>
        <taxon>Pseudomonadota</taxon>
        <taxon>Alphaproteobacteria</taxon>
        <taxon>Hyphomicrobiales</taxon>
        <taxon>Rhizobiaceae</taxon>
        <taxon>Rhizobium/Agrobacterium group</taxon>
        <taxon>Rhizobium</taxon>
    </lineage>
</organism>
<proteinExistence type="predicted"/>
<reference evidence="1 2" key="1">
    <citation type="submission" date="2019-06" db="EMBL/GenBank/DDBJ databases">
        <title>Pac Bio to generate improved reference genome sequences for organisms with transposon mutant libraries (support for FEBA project).</title>
        <authorList>
            <person name="Blow M."/>
        </authorList>
    </citation>
    <scope>NUCLEOTIDE SEQUENCE [LARGE SCALE GENOMIC DNA]</scope>
    <source>
        <strain evidence="1 2">USDA 1844</strain>
    </source>
</reference>
<dbReference type="EMBL" id="VISO01000003">
    <property type="protein sequence ID" value="TVZ66285.1"/>
    <property type="molecule type" value="Genomic_DNA"/>
</dbReference>